<keyword evidence="2" id="KW-0813">Transport</keyword>
<sequence>MSASLASLAAEPPPAIKHPQLVLWAVCLLGLLSTMGVAMPYPILAPIFVHGPADAFTRFAGLDPKLLMGLALAANPLGILIGSLFIGPLSDRYGRRAVLAVTLLATLGGYLLTAYALQQRWYLLFVAARFVTGLTEGNVAVARALLADMHGQIDRTRAFALLNAALYMGWLLGPLVGGLTLGWGAPVPFVLAGLAMLPCLLVLGLGVPASPAASGPLHLLRAMREQQALGLLARDPLLAALFAMQLCLTLGVNALYEFSPLWLLEQLGLDGRGIAWVTAGQCAVMTLASVFSGRWPLRRFTQGGHPLRAAAQAALGAALLIGALALVPGPVGLAVIMLSGLPLALYNALLPAWMSERFAAHGQGRVMGLLSTVFCIANVAIALVGGALALLSVRWIMALGGLMCGAAALQLLRLAAREPQQHQQVGGRAP</sequence>
<dbReference type="SUPFAM" id="SSF103473">
    <property type="entry name" value="MFS general substrate transporter"/>
    <property type="match status" value="1"/>
</dbReference>
<feature type="transmembrane region" description="Helical" evidence="6">
    <location>
        <begin position="123"/>
        <end position="146"/>
    </location>
</feature>
<evidence type="ECO:0000256" key="2">
    <source>
        <dbReference type="ARBA" id="ARBA00022448"/>
    </source>
</evidence>
<dbReference type="PROSITE" id="PS00216">
    <property type="entry name" value="SUGAR_TRANSPORT_1"/>
    <property type="match status" value="1"/>
</dbReference>
<dbReference type="InterPro" id="IPR005829">
    <property type="entry name" value="Sugar_transporter_CS"/>
</dbReference>
<dbReference type="Gene3D" id="1.20.1250.20">
    <property type="entry name" value="MFS general substrate transporter like domains"/>
    <property type="match status" value="1"/>
</dbReference>
<dbReference type="Proteomes" id="UP001177769">
    <property type="component" value="Chromosome"/>
</dbReference>
<proteinExistence type="predicted"/>
<organism evidence="8 9">
    <name type="scientific">Paucibacter sediminis</name>
    <dbReference type="NCBI Taxonomy" id="3019553"/>
    <lineage>
        <taxon>Bacteria</taxon>
        <taxon>Pseudomonadati</taxon>
        <taxon>Pseudomonadota</taxon>
        <taxon>Betaproteobacteria</taxon>
        <taxon>Burkholderiales</taxon>
        <taxon>Sphaerotilaceae</taxon>
        <taxon>Roseateles</taxon>
    </lineage>
</organism>
<gene>
    <name evidence="8" type="ORF">PFX98_16880</name>
</gene>
<evidence type="ECO:0000259" key="7">
    <source>
        <dbReference type="PROSITE" id="PS50850"/>
    </source>
</evidence>
<dbReference type="AlphaFoldDB" id="A0AA95NEB7"/>
<dbReference type="RefSeq" id="WP_285231651.1">
    <property type="nucleotide sequence ID" value="NZ_CP116346.1"/>
</dbReference>
<feature type="transmembrane region" description="Helical" evidence="6">
    <location>
        <begin position="333"/>
        <end position="354"/>
    </location>
</feature>
<dbReference type="PROSITE" id="PS50850">
    <property type="entry name" value="MFS"/>
    <property type="match status" value="1"/>
</dbReference>
<dbReference type="EMBL" id="CP116346">
    <property type="protein sequence ID" value="WIT10578.1"/>
    <property type="molecule type" value="Genomic_DNA"/>
</dbReference>
<dbReference type="InterPro" id="IPR020846">
    <property type="entry name" value="MFS_dom"/>
</dbReference>
<evidence type="ECO:0000256" key="5">
    <source>
        <dbReference type="ARBA" id="ARBA00023136"/>
    </source>
</evidence>
<evidence type="ECO:0000313" key="8">
    <source>
        <dbReference type="EMBL" id="WIT10578.1"/>
    </source>
</evidence>
<feature type="transmembrane region" description="Helical" evidence="6">
    <location>
        <begin position="98"/>
        <end position="117"/>
    </location>
</feature>
<keyword evidence="5 6" id="KW-0472">Membrane</keyword>
<feature type="transmembrane region" description="Helical" evidence="6">
    <location>
        <begin position="276"/>
        <end position="297"/>
    </location>
</feature>
<feature type="transmembrane region" description="Helical" evidence="6">
    <location>
        <begin position="395"/>
        <end position="416"/>
    </location>
</feature>
<keyword evidence="4 6" id="KW-1133">Transmembrane helix</keyword>
<comment type="subcellular location">
    <subcellularLocation>
        <location evidence="1">Membrane</location>
        <topology evidence="1">Multi-pass membrane protein</topology>
    </subcellularLocation>
</comment>
<dbReference type="KEGG" id="pais:PFX98_16880"/>
<feature type="transmembrane region" description="Helical" evidence="6">
    <location>
        <begin position="236"/>
        <end position="256"/>
    </location>
</feature>
<feature type="transmembrane region" description="Helical" evidence="6">
    <location>
        <begin position="309"/>
        <end position="327"/>
    </location>
</feature>
<dbReference type="Pfam" id="PF07690">
    <property type="entry name" value="MFS_1"/>
    <property type="match status" value="1"/>
</dbReference>
<dbReference type="PANTHER" id="PTHR23504:SF15">
    <property type="entry name" value="MAJOR FACILITATOR SUPERFAMILY (MFS) PROFILE DOMAIN-CONTAINING PROTEIN"/>
    <property type="match status" value="1"/>
</dbReference>
<dbReference type="PANTHER" id="PTHR23504">
    <property type="entry name" value="MAJOR FACILITATOR SUPERFAMILY DOMAIN-CONTAINING PROTEIN 10"/>
    <property type="match status" value="1"/>
</dbReference>
<evidence type="ECO:0000256" key="4">
    <source>
        <dbReference type="ARBA" id="ARBA00022989"/>
    </source>
</evidence>
<feature type="transmembrane region" description="Helical" evidence="6">
    <location>
        <begin position="189"/>
        <end position="215"/>
    </location>
</feature>
<evidence type="ECO:0000256" key="6">
    <source>
        <dbReference type="SAM" id="Phobius"/>
    </source>
</evidence>
<feature type="domain" description="Major facilitator superfamily (MFS) profile" evidence="7">
    <location>
        <begin position="22"/>
        <end position="419"/>
    </location>
</feature>
<feature type="transmembrane region" description="Helical" evidence="6">
    <location>
        <begin position="66"/>
        <end position="86"/>
    </location>
</feature>
<feature type="transmembrane region" description="Helical" evidence="6">
    <location>
        <begin position="21"/>
        <end position="43"/>
    </location>
</feature>
<keyword evidence="3 6" id="KW-0812">Transmembrane</keyword>
<reference evidence="8" key="1">
    <citation type="submission" date="2023-01" db="EMBL/GenBank/DDBJ databases">
        <title>Whole genome sequence of Paucibacter sp. S2-9 isolated from pond sediment.</title>
        <authorList>
            <person name="Jung J.Y."/>
        </authorList>
    </citation>
    <scope>NUCLEOTIDE SEQUENCE</scope>
    <source>
        <strain evidence="8">S2-9</strain>
    </source>
</reference>
<name>A0AA95NEB7_9BURK</name>
<protein>
    <submittedName>
        <fullName evidence="8">MFS transporter</fullName>
    </submittedName>
</protein>
<dbReference type="InterPro" id="IPR036259">
    <property type="entry name" value="MFS_trans_sf"/>
</dbReference>
<feature type="transmembrane region" description="Helical" evidence="6">
    <location>
        <begin position="158"/>
        <end position="183"/>
    </location>
</feature>
<evidence type="ECO:0000256" key="1">
    <source>
        <dbReference type="ARBA" id="ARBA00004141"/>
    </source>
</evidence>
<feature type="transmembrane region" description="Helical" evidence="6">
    <location>
        <begin position="366"/>
        <end position="389"/>
    </location>
</feature>
<evidence type="ECO:0000256" key="3">
    <source>
        <dbReference type="ARBA" id="ARBA00022692"/>
    </source>
</evidence>
<dbReference type="GO" id="GO:0022857">
    <property type="term" value="F:transmembrane transporter activity"/>
    <property type="evidence" value="ECO:0007669"/>
    <property type="project" value="InterPro"/>
</dbReference>
<keyword evidence="9" id="KW-1185">Reference proteome</keyword>
<accession>A0AA95NEB7</accession>
<evidence type="ECO:0000313" key="9">
    <source>
        <dbReference type="Proteomes" id="UP001177769"/>
    </source>
</evidence>
<dbReference type="InterPro" id="IPR011701">
    <property type="entry name" value="MFS"/>
</dbReference>
<dbReference type="GO" id="GO:0016020">
    <property type="term" value="C:membrane"/>
    <property type="evidence" value="ECO:0007669"/>
    <property type="project" value="UniProtKB-SubCell"/>
</dbReference>